<name>G7YT77_CLOSI</name>
<dbReference type="EMBL" id="DF144173">
    <property type="protein sequence ID" value="GAA56157.1"/>
    <property type="molecule type" value="Genomic_DNA"/>
</dbReference>
<evidence type="ECO:0000313" key="2">
    <source>
        <dbReference type="EMBL" id="GAA56157.1"/>
    </source>
</evidence>
<reference evidence="2" key="1">
    <citation type="journal article" date="2011" name="Genome Biol.">
        <title>The draft genome of the carcinogenic human liver fluke Clonorchis sinensis.</title>
        <authorList>
            <person name="Wang X."/>
            <person name="Chen W."/>
            <person name="Huang Y."/>
            <person name="Sun J."/>
            <person name="Men J."/>
            <person name="Liu H."/>
            <person name="Luo F."/>
            <person name="Guo L."/>
            <person name="Lv X."/>
            <person name="Deng C."/>
            <person name="Zhou C."/>
            <person name="Fan Y."/>
            <person name="Li X."/>
            <person name="Huang L."/>
            <person name="Hu Y."/>
            <person name="Liang C."/>
            <person name="Hu X."/>
            <person name="Xu J."/>
            <person name="Yu X."/>
        </authorList>
    </citation>
    <scope>NUCLEOTIDE SEQUENCE [LARGE SCALE GENOMIC DNA]</scope>
    <source>
        <strain evidence="2">Henan</strain>
    </source>
</reference>
<dbReference type="AlphaFoldDB" id="G7YT77"/>
<proteinExistence type="predicted"/>
<feature type="compositionally biased region" description="Basic residues" evidence="1">
    <location>
        <begin position="1"/>
        <end position="10"/>
    </location>
</feature>
<dbReference type="Proteomes" id="UP000008909">
    <property type="component" value="Unassembled WGS sequence"/>
</dbReference>
<gene>
    <name evidence="2" type="ORF">CLF_110167</name>
</gene>
<accession>G7YT77</accession>
<evidence type="ECO:0000256" key="1">
    <source>
        <dbReference type="SAM" id="MobiDB-lite"/>
    </source>
</evidence>
<keyword evidence="3" id="KW-1185">Reference proteome</keyword>
<reference key="2">
    <citation type="submission" date="2011-10" db="EMBL/GenBank/DDBJ databases">
        <title>The genome and transcriptome sequence of Clonorchis sinensis provide insights into the carcinogenic liver fluke.</title>
        <authorList>
            <person name="Wang X."/>
            <person name="Huang Y."/>
            <person name="Chen W."/>
            <person name="Liu H."/>
            <person name="Guo L."/>
            <person name="Chen Y."/>
            <person name="Luo F."/>
            <person name="Zhou W."/>
            <person name="Sun J."/>
            <person name="Mao Q."/>
            <person name="Liang P."/>
            <person name="Zhou C."/>
            <person name="Tian Y."/>
            <person name="Men J."/>
            <person name="Lv X."/>
            <person name="Huang L."/>
            <person name="Zhou J."/>
            <person name="Hu Y."/>
            <person name="Li R."/>
            <person name="Zhang F."/>
            <person name="Lei H."/>
            <person name="Li X."/>
            <person name="Hu X."/>
            <person name="Liang C."/>
            <person name="Xu J."/>
            <person name="Wu Z."/>
            <person name="Yu X."/>
        </authorList>
    </citation>
    <scope>NUCLEOTIDE SEQUENCE</scope>
    <source>
        <strain>Henan</strain>
    </source>
</reference>
<feature type="region of interest" description="Disordered" evidence="1">
    <location>
        <begin position="1"/>
        <end position="22"/>
    </location>
</feature>
<organism evidence="2 3">
    <name type="scientific">Clonorchis sinensis</name>
    <name type="common">Chinese liver fluke</name>
    <dbReference type="NCBI Taxonomy" id="79923"/>
    <lineage>
        <taxon>Eukaryota</taxon>
        <taxon>Metazoa</taxon>
        <taxon>Spiralia</taxon>
        <taxon>Lophotrochozoa</taxon>
        <taxon>Platyhelminthes</taxon>
        <taxon>Trematoda</taxon>
        <taxon>Digenea</taxon>
        <taxon>Opisthorchiida</taxon>
        <taxon>Opisthorchiata</taxon>
        <taxon>Opisthorchiidae</taxon>
        <taxon>Clonorchis</taxon>
    </lineage>
</organism>
<evidence type="ECO:0000313" key="3">
    <source>
        <dbReference type="Proteomes" id="UP000008909"/>
    </source>
</evidence>
<protein>
    <recommendedName>
        <fullName evidence="4">BHLH domain-containing protein</fullName>
    </recommendedName>
</protein>
<evidence type="ECO:0008006" key="4">
    <source>
        <dbReference type="Google" id="ProtNLM"/>
    </source>
</evidence>
<sequence>MSPSTLHKRRVGSESGKRSTGCKRGSRLRWIECERLKEIVPSVAGAECVNEVKVIKEAIKHISRLEEAVIQRLVSCDSEMPIGTSFPETIRHPTSSFALLEHHQLDAVHWFPSSLCNTFTLTCTQSVKYIDSQIKLLLTGDPAEEYHKRETQLPLLIGSNGSEYRQSYCERTSTLLWSSVLGSLTVVRRTQKSQMSICESCKGIQSYLFTSTSLLVNRTGFLQNEVKLTHMGLNAYIDLRRVPDPQGLIMKSFSELVLEQGVVCSDHDFRPTGQSTRDRRALSHPIRERRWRTEPECVEYQWDWISESEACLATRVELRLKRQNKNIQPTTRIRCWFMALSGYAAAVVSEASSELISGLCVLQIRHQILLFKHVDIDESHQQNNFIPVFASVQLHPQQLLGYMFKSRTTGFRICFGLGHPSTSALELRKVLT</sequence>